<dbReference type="EMBL" id="GBRH01258383">
    <property type="protein sequence ID" value="JAD39512.1"/>
    <property type="molecule type" value="Transcribed_RNA"/>
</dbReference>
<evidence type="ECO:0000313" key="1">
    <source>
        <dbReference type="EMBL" id="JAD39512.1"/>
    </source>
</evidence>
<protein>
    <submittedName>
        <fullName evidence="1">Uncharacterized protein</fullName>
    </submittedName>
</protein>
<dbReference type="AlphaFoldDB" id="A0A0A8ZXJ6"/>
<accession>A0A0A8ZXJ6</accession>
<proteinExistence type="predicted"/>
<sequence>MRKIFVAPPTWDVSQIYSPMSSISSPSPFCLLVDLLIGLQQ</sequence>
<name>A0A0A8ZXJ6_ARUDO</name>
<reference evidence="1" key="2">
    <citation type="journal article" date="2015" name="Data Brief">
        <title>Shoot transcriptome of the giant reed, Arundo donax.</title>
        <authorList>
            <person name="Barrero R.A."/>
            <person name="Guerrero F.D."/>
            <person name="Moolhuijzen P."/>
            <person name="Goolsby J.A."/>
            <person name="Tidwell J."/>
            <person name="Bellgard S.E."/>
            <person name="Bellgard M.I."/>
        </authorList>
    </citation>
    <scope>NUCLEOTIDE SEQUENCE</scope>
    <source>
        <tissue evidence="1">Shoot tissue taken approximately 20 cm above the soil surface</tissue>
    </source>
</reference>
<organism evidence="1">
    <name type="scientific">Arundo donax</name>
    <name type="common">Giant reed</name>
    <name type="synonym">Donax arundinaceus</name>
    <dbReference type="NCBI Taxonomy" id="35708"/>
    <lineage>
        <taxon>Eukaryota</taxon>
        <taxon>Viridiplantae</taxon>
        <taxon>Streptophyta</taxon>
        <taxon>Embryophyta</taxon>
        <taxon>Tracheophyta</taxon>
        <taxon>Spermatophyta</taxon>
        <taxon>Magnoliopsida</taxon>
        <taxon>Liliopsida</taxon>
        <taxon>Poales</taxon>
        <taxon>Poaceae</taxon>
        <taxon>PACMAD clade</taxon>
        <taxon>Arundinoideae</taxon>
        <taxon>Arundineae</taxon>
        <taxon>Arundo</taxon>
    </lineage>
</organism>
<reference evidence="1" key="1">
    <citation type="submission" date="2014-09" db="EMBL/GenBank/DDBJ databases">
        <authorList>
            <person name="Magalhaes I.L.F."/>
            <person name="Oliveira U."/>
            <person name="Santos F.R."/>
            <person name="Vidigal T.H.D.A."/>
            <person name="Brescovit A.D."/>
            <person name="Santos A.J."/>
        </authorList>
    </citation>
    <scope>NUCLEOTIDE SEQUENCE</scope>
    <source>
        <tissue evidence="1">Shoot tissue taken approximately 20 cm above the soil surface</tissue>
    </source>
</reference>